<dbReference type="AlphaFoldDB" id="A0A923JXI7"/>
<protein>
    <submittedName>
        <fullName evidence="2">Phospholipase D family protein</fullName>
    </submittedName>
</protein>
<gene>
    <name evidence="2" type="ORF">HU737_014790</name>
    <name evidence="1" type="ORF">HU737_21725</name>
</gene>
<evidence type="ECO:0000313" key="1">
    <source>
        <dbReference type="EMBL" id="MBC3443319.1"/>
    </source>
</evidence>
<dbReference type="EMBL" id="JABWRE020000001">
    <property type="protein sequence ID" value="MBV4537241.1"/>
    <property type="molecule type" value="Genomic_DNA"/>
</dbReference>
<reference evidence="1" key="1">
    <citation type="journal article" date="2020" name="Microorganisms">
        <title>Reliable Identification of Environmental Pseudomonas Isolates Using the rpoD Gene.</title>
        <authorList>
            <consortium name="The Broad Institute Genome Sequencing Platform"/>
            <person name="Girard L."/>
            <person name="Lood C."/>
            <person name="Rokni-Zadeh H."/>
            <person name="van Noort V."/>
            <person name="Lavigne R."/>
            <person name="De Mot R."/>
        </authorList>
    </citation>
    <scope>NUCLEOTIDE SEQUENCE</scope>
    <source>
        <strain evidence="1">SWRI10</strain>
    </source>
</reference>
<evidence type="ECO:0000313" key="2">
    <source>
        <dbReference type="EMBL" id="MBV4537241.1"/>
    </source>
</evidence>
<reference evidence="1" key="2">
    <citation type="submission" date="2020-07" db="EMBL/GenBank/DDBJ databases">
        <authorList>
            <person name="Lood C."/>
            <person name="Girard L."/>
        </authorList>
    </citation>
    <scope>NUCLEOTIDE SEQUENCE</scope>
    <source>
        <strain evidence="1">SWRI10</strain>
    </source>
</reference>
<proteinExistence type="predicted"/>
<dbReference type="EMBL" id="JABWRE010000022">
    <property type="protein sequence ID" value="MBC3443319.1"/>
    <property type="molecule type" value="Genomic_DNA"/>
</dbReference>
<accession>A0A923JXI7</accession>
<comment type="caution">
    <text evidence="1">The sequence shown here is derived from an EMBL/GenBank/DDBJ whole genome shotgun (WGS) entry which is preliminary data.</text>
</comment>
<reference evidence="2" key="3">
    <citation type="submission" date="2021-06" db="EMBL/GenBank/DDBJ databases">
        <title>Updating the genus Pseudomonas: Description of 43 new species and partition of the Pseudomonas putida group.</title>
        <authorList>
            <person name="Girard L."/>
            <person name="Lood C."/>
            <person name="Vandamme P."/>
            <person name="Rokni-Zadeh H."/>
            <person name="Van Noort V."/>
            <person name="Hofte M."/>
            <person name="Lavigne R."/>
            <person name="De Mot R."/>
        </authorList>
    </citation>
    <scope>NUCLEOTIDE SEQUENCE</scope>
    <source>
        <strain evidence="2">SWRI10</strain>
    </source>
</reference>
<organism evidence="1">
    <name type="scientific">Pseudomonas urmiensis</name>
    <dbReference type="NCBI Taxonomy" id="2745493"/>
    <lineage>
        <taxon>Bacteria</taxon>
        <taxon>Pseudomonadati</taxon>
        <taxon>Pseudomonadota</taxon>
        <taxon>Gammaproteobacteria</taxon>
        <taxon>Pseudomonadales</taxon>
        <taxon>Pseudomonadaceae</taxon>
        <taxon>Pseudomonas</taxon>
    </lineage>
</organism>
<dbReference type="RefSeq" id="WP_186556895.1">
    <property type="nucleotide sequence ID" value="NZ_JABWRE020000001.1"/>
</dbReference>
<sequence>MGARIFLRSNGKDSLFRIYLNRLIRATQGDSLLLCSGYISDIPSMQQDIAESIKVGCAPSGTVILLAGKFAQSTSEELGIDWEARFNNFASFLKGELSSTGINLKVMVAPNRNWHAKIALKVSGTTPVIALLGSSNLTGPAYLAGIKAWNYESDTLLWDEDITGSGILNSPASSDDVELDMVVRPGSNRTEKTEMNKLYKIIMGLPLETLKDDEE</sequence>
<name>A0A923JXI7_9PSED</name>
<dbReference type="Gene3D" id="3.30.870.10">
    <property type="entry name" value="Endonuclease Chain A"/>
    <property type="match status" value="1"/>
</dbReference>
<dbReference type="Proteomes" id="UP000599879">
    <property type="component" value="Unassembled WGS sequence"/>
</dbReference>